<keyword evidence="2" id="KW-1185">Reference proteome</keyword>
<evidence type="ECO:0000313" key="1">
    <source>
        <dbReference type="EMBL" id="CAG9320564.1"/>
    </source>
</evidence>
<reference evidence="1" key="1">
    <citation type="submission" date="2021-09" db="EMBL/GenBank/DDBJ databases">
        <authorList>
            <consortium name="AG Swart"/>
            <person name="Singh M."/>
            <person name="Singh A."/>
            <person name="Seah K."/>
            <person name="Emmerich C."/>
        </authorList>
    </citation>
    <scope>NUCLEOTIDE SEQUENCE</scope>
    <source>
        <strain evidence="1">ATCC30299</strain>
    </source>
</reference>
<sequence>MVNSAQTATILQLGLSLISMKEKLWLISQQTYKEHYRRIILLSSMEIIRYILNRRMTIDSIKDGVMS</sequence>
<evidence type="ECO:0000313" key="2">
    <source>
        <dbReference type="Proteomes" id="UP001162131"/>
    </source>
</evidence>
<gene>
    <name evidence="1" type="ORF">BSTOLATCC_MIC26478</name>
</gene>
<dbReference type="EMBL" id="CAJZBQ010000025">
    <property type="protein sequence ID" value="CAG9320564.1"/>
    <property type="molecule type" value="Genomic_DNA"/>
</dbReference>
<comment type="caution">
    <text evidence="1">The sequence shown here is derived from an EMBL/GenBank/DDBJ whole genome shotgun (WGS) entry which is preliminary data.</text>
</comment>
<organism evidence="1 2">
    <name type="scientific">Blepharisma stoltei</name>
    <dbReference type="NCBI Taxonomy" id="1481888"/>
    <lineage>
        <taxon>Eukaryota</taxon>
        <taxon>Sar</taxon>
        <taxon>Alveolata</taxon>
        <taxon>Ciliophora</taxon>
        <taxon>Postciliodesmatophora</taxon>
        <taxon>Heterotrichea</taxon>
        <taxon>Heterotrichida</taxon>
        <taxon>Blepharismidae</taxon>
        <taxon>Blepharisma</taxon>
    </lineage>
</organism>
<dbReference type="AlphaFoldDB" id="A0AAU9JFV9"/>
<protein>
    <submittedName>
        <fullName evidence="1">Uncharacterized protein</fullName>
    </submittedName>
</protein>
<dbReference type="Proteomes" id="UP001162131">
    <property type="component" value="Unassembled WGS sequence"/>
</dbReference>
<proteinExistence type="predicted"/>
<name>A0AAU9JFV9_9CILI</name>
<accession>A0AAU9JFV9</accession>